<name>A0A069D292_WEIOS</name>
<accession>A0A069D292</accession>
<keyword evidence="2" id="KW-1185">Reference proteome</keyword>
<sequence>MKIQFKNTIVFEEIQKLHDSWFDKQLEHYKNLSINEADIPRLIDRLLCENYVYFLREYRFLNNPLLEYIDTEHLSRLHSFLEHVFNLSKITSYADKLKYFTLDDYFHLTQEVSF</sequence>
<reference evidence="2" key="1">
    <citation type="journal article" date="2014" name="Genome Announc.">
        <title>Draft genome sequence of Weissella oryzae SG25T, isolated from fermented rice grains.</title>
        <authorList>
            <person name="Tanizawa Y."/>
            <person name="Fujisawa T."/>
            <person name="Mochizuki T."/>
            <person name="Kaminuma E."/>
            <person name="Suzuki Y."/>
            <person name="Nakamura Y."/>
            <person name="Tohno M."/>
        </authorList>
    </citation>
    <scope>NUCLEOTIDE SEQUENCE [LARGE SCALE GENOMIC DNA]</scope>
    <source>
        <strain evidence="2">DSM 25784 / JCM 18191 / LMG 30913 / SG25</strain>
    </source>
</reference>
<evidence type="ECO:0000313" key="1">
    <source>
        <dbReference type="EMBL" id="GAK31526.1"/>
    </source>
</evidence>
<gene>
    <name evidence="1" type="ORF">WOSG25_110040</name>
</gene>
<proteinExistence type="predicted"/>
<dbReference type="AlphaFoldDB" id="A0A069D292"/>
<dbReference type="Proteomes" id="UP000030643">
    <property type="component" value="Unassembled WGS sequence"/>
</dbReference>
<evidence type="ECO:0000313" key="2">
    <source>
        <dbReference type="Proteomes" id="UP000030643"/>
    </source>
</evidence>
<dbReference type="RefSeq" id="WP_027699491.1">
    <property type="nucleotide sequence ID" value="NZ_DF820494.1"/>
</dbReference>
<organism evidence="1 2">
    <name type="scientific">Weissella oryzae (strain DSM 25784 / JCM 18191 / LMG 30913 / SG25)</name>
    <dbReference type="NCBI Taxonomy" id="1329250"/>
    <lineage>
        <taxon>Bacteria</taxon>
        <taxon>Bacillati</taxon>
        <taxon>Bacillota</taxon>
        <taxon>Bacilli</taxon>
        <taxon>Lactobacillales</taxon>
        <taxon>Lactobacillaceae</taxon>
        <taxon>Weissella</taxon>
    </lineage>
</organism>
<dbReference type="EMBL" id="DF820494">
    <property type="protein sequence ID" value="GAK31526.1"/>
    <property type="molecule type" value="Genomic_DNA"/>
</dbReference>
<dbReference type="STRING" id="1329250.WOSG25_110040"/>
<protein>
    <submittedName>
        <fullName evidence="1">Uncharacterized protein</fullName>
    </submittedName>
</protein>